<accession>A0AAV7TZA5</accession>
<organism evidence="2 3">
    <name type="scientific">Pleurodeles waltl</name>
    <name type="common">Iberian ribbed newt</name>
    <dbReference type="NCBI Taxonomy" id="8319"/>
    <lineage>
        <taxon>Eukaryota</taxon>
        <taxon>Metazoa</taxon>
        <taxon>Chordata</taxon>
        <taxon>Craniata</taxon>
        <taxon>Vertebrata</taxon>
        <taxon>Euteleostomi</taxon>
        <taxon>Amphibia</taxon>
        <taxon>Batrachia</taxon>
        <taxon>Caudata</taxon>
        <taxon>Salamandroidea</taxon>
        <taxon>Salamandridae</taxon>
        <taxon>Pleurodelinae</taxon>
        <taxon>Pleurodeles</taxon>
    </lineage>
</organism>
<dbReference type="AlphaFoldDB" id="A0AAV7TZA5"/>
<reference evidence="2" key="1">
    <citation type="journal article" date="2022" name="bioRxiv">
        <title>Sequencing and chromosome-scale assembly of the giantPleurodeles waltlgenome.</title>
        <authorList>
            <person name="Brown T."/>
            <person name="Elewa A."/>
            <person name="Iarovenko S."/>
            <person name="Subramanian E."/>
            <person name="Araus A.J."/>
            <person name="Petzold A."/>
            <person name="Susuki M."/>
            <person name="Suzuki K.-i.T."/>
            <person name="Hayashi T."/>
            <person name="Toyoda A."/>
            <person name="Oliveira C."/>
            <person name="Osipova E."/>
            <person name="Leigh N.D."/>
            <person name="Simon A."/>
            <person name="Yun M.H."/>
        </authorList>
    </citation>
    <scope>NUCLEOTIDE SEQUENCE</scope>
    <source>
        <strain evidence="2">20211129_DDA</strain>
        <tissue evidence="2">Liver</tissue>
    </source>
</reference>
<evidence type="ECO:0000313" key="2">
    <source>
        <dbReference type="EMBL" id="KAJ1181499.1"/>
    </source>
</evidence>
<gene>
    <name evidence="2" type="ORF">NDU88_006706</name>
</gene>
<sequence>MPRFTRCHPLVAPAPDQQATSRRSCGGPLFTKRRDPAGSLSIGTRAVPKVPSSKGGSTGSKADADSAVGKGCPAKPKLTNRNIQARPSKGLV</sequence>
<evidence type="ECO:0000313" key="3">
    <source>
        <dbReference type="Proteomes" id="UP001066276"/>
    </source>
</evidence>
<comment type="caution">
    <text evidence="2">The sequence shown here is derived from an EMBL/GenBank/DDBJ whole genome shotgun (WGS) entry which is preliminary data.</text>
</comment>
<keyword evidence="3" id="KW-1185">Reference proteome</keyword>
<dbReference type="Proteomes" id="UP001066276">
    <property type="component" value="Chromosome 3_2"/>
</dbReference>
<dbReference type="EMBL" id="JANPWB010000006">
    <property type="protein sequence ID" value="KAJ1181499.1"/>
    <property type="molecule type" value="Genomic_DNA"/>
</dbReference>
<feature type="region of interest" description="Disordered" evidence="1">
    <location>
        <begin position="1"/>
        <end position="92"/>
    </location>
</feature>
<name>A0AAV7TZA5_PLEWA</name>
<evidence type="ECO:0000256" key="1">
    <source>
        <dbReference type="SAM" id="MobiDB-lite"/>
    </source>
</evidence>
<proteinExistence type="predicted"/>
<protein>
    <submittedName>
        <fullName evidence="2">Uncharacterized protein</fullName>
    </submittedName>
</protein>